<organism evidence="4">
    <name type="scientific">Thelazia callipaeda</name>
    <name type="common">Oriental eyeworm</name>
    <name type="synonym">Parasitic nematode</name>
    <dbReference type="NCBI Taxonomy" id="103827"/>
    <lineage>
        <taxon>Eukaryota</taxon>
        <taxon>Metazoa</taxon>
        <taxon>Ecdysozoa</taxon>
        <taxon>Nematoda</taxon>
        <taxon>Chromadorea</taxon>
        <taxon>Rhabditida</taxon>
        <taxon>Spirurina</taxon>
        <taxon>Spiruromorpha</taxon>
        <taxon>Thelazioidea</taxon>
        <taxon>Thelaziidae</taxon>
        <taxon>Thelazia</taxon>
    </lineage>
</organism>
<evidence type="ECO:0000313" key="4">
    <source>
        <dbReference type="WBParaSite" id="TCLT_0000181401-mRNA-1"/>
    </source>
</evidence>
<gene>
    <name evidence="2" type="ORF">TCLT_LOCUS1815</name>
</gene>
<reference evidence="4" key="1">
    <citation type="submission" date="2017-02" db="UniProtKB">
        <authorList>
            <consortium name="WormBaseParasite"/>
        </authorList>
    </citation>
    <scope>IDENTIFICATION</scope>
</reference>
<feature type="region of interest" description="Disordered" evidence="1">
    <location>
        <begin position="36"/>
        <end position="60"/>
    </location>
</feature>
<name>A0A0N5CNP7_THECL</name>
<reference evidence="2 3" key="2">
    <citation type="submission" date="2018-11" db="EMBL/GenBank/DDBJ databases">
        <authorList>
            <consortium name="Pathogen Informatics"/>
        </authorList>
    </citation>
    <scope>NUCLEOTIDE SEQUENCE [LARGE SCALE GENOMIC DNA]</scope>
</reference>
<proteinExistence type="predicted"/>
<sequence length="178" mass="19726">MQSINSLRLVLELIPSISGRNSGQIVAPPANTLSTCNQKSFSRQTGPNSKRTSNEQRHMVPSVVQTQKKYQTKACAHIRFICIGQMPSRLTIAFSDQLQVVTGGEPYALRLDISCELVSGRYRSIKGTFIPSCHVANIVDTKGLCLKQLGNLNRIESFCLPWKNVSRCHLHDVRGSLS</sequence>
<evidence type="ECO:0000256" key="1">
    <source>
        <dbReference type="SAM" id="MobiDB-lite"/>
    </source>
</evidence>
<evidence type="ECO:0000313" key="3">
    <source>
        <dbReference type="Proteomes" id="UP000276776"/>
    </source>
</evidence>
<protein>
    <submittedName>
        <fullName evidence="2 4">Uncharacterized protein</fullName>
    </submittedName>
</protein>
<evidence type="ECO:0000313" key="2">
    <source>
        <dbReference type="EMBL" id="VDM97453.1"/>
    </source>
</evidence>
<dbReference type="EMBL" id="UYYF01000277">
    <property type="protein sequence ID" value="VDM97453.1"/>
    <property type="molecule type" value="Genomic_DNA"/>
</dbReference>
<feature type="compositionally biased region" description="Polar residues" evidence="1">
    <location>
        <begin position="36"/>
        <end position="51"/>
    </location>
</feature>
<dbReference type="AlphaFoldDB" id="A0A0N5CNP7"/>
<dbReference type="Proteomes" id="UP000276776">
    <property type="component" value="Unassembled WGS sequence"/>
</dbReference>
<dbReference type="WBParaSite" id="TCLT_0000181401-mRNA-1">
    <property type="protein sequence ID" value="TCLT_0000181401-mRNA-1"/>
    <property type="gene ID" value="TCLT_0000181401"/>
</dbReference>
<keyword evidence="3" id="KW-1185">Reference proteome</keyword>
<accession>A0A0N5CNP7</accession>